<proteinExistence type="predicted"/>
<reference evidence="2" key="1">
    <citation type="journal article" date="2012" name="Environ. Microbiol.">
        <title>Genomic content of uncultured Bacteroidetes from contrasting oceanic provinces in the North Atlantic Ocean.</title>
        <authorList>
            <person name="Gomez-Pereira P.R."/>
            <person name="Schuler M."/>
            <person name="Fuchs B.M."/>
            <person name="Bennke C."/>
            <person name="Teeling H."/>
            <person name="Waldmann J."/>
            <person name="Richter M."/>
            <person name="Barbe V."/>
            <person name="Bataille E."/>
            <person name="Glockner F.O."/>
            <person name="Amann R."/>
        </authorList>
    </citation>
    <scope>NUCLEOTIDE SEQUENCE</scope>
</reference>
<dbReference type="EMBL" id="FO117606">
    <property type="protein sequence ID" value="CCG00392.1"/>
    <property type="molecule type" value="Genomic_DNA"/>
</dbReference>
<evidence type="ECO:0000256" key="1">
    <source>
        <dbReference type="SAM" id="SignalP"/>
    </source>
</evidence>
<protein>
    <submittedName>
        <fullName evidence="2">Uncharacterized protein</fullName>
    </submittedName>
</protein>
<organism evidence="2">
    <name type="scientific">uncultured Flavobacteriia bacterium</name>
    <dbReference type="NCBI Taxonomy" id="212695"/>
    <lineage>
        <taxon>Bacteria</taxon>
        <taxon>Pseudomonadati</taxon>
        <taxon>Bacteroidota</taxon>
        <taxon>Flavobacteriia</taxon>
        <taxon>environmental samples</taxon>
    </lineage>
</organism>
<keyword evidence="1" id="KW-0732">Signal</keyword>
<feature type="chain" id="PRO_5010834942" evidence="1">
    <location>
        <begin position="19"/>
        <end position="258"/>
    </location>
</feature>
<sequence>MKSLILTTILLFTATINAQYAIISAVDVKEGSDEGYLKLEKFFGPIHDATIEAGVQNSQTVFKVTSEGQNEDYPDYIIITGFSSKEQLNAYNESWSTEAWTNFARRVYRGKMSSRAISRMMNSVGDYSNERRNYHIELIAATPFIGGDWNPGDKASMNPMIKKNEDFENYETKVWMPVIQKEVLKGNHGGWAFVNIYEKNENAYENLTHMVFNKMNESQWSDEAFETFNSFQYQKLNEGLSASRDMLDAIQLEVISSH</sequence>
<evidence type="ECO:0000313" key="2">
    <source>
        <dbReference type="EMBL" id="CCG00392.1"/>
    </source>
</evidence>
<evidence type="ECO:0000313" key="3">
    <source>
        <dbReference type="EMBL" id="CCG00432.1"/>
    </source>
</evidence>
<dbReference type="AlphaFoldDB" id="H6RH81"/>
<gene>
    <name evidence="3" type="ORF">VIS_S18_DB-B8_0037</name>
    <name evidence="2" type="ORF">VIS_S18DAB70037</name>
</gene>
<accession>H6RH81</accession>
<dbReference type="EMBL" id="FO117607">
    <property type="protein sequence ID" value="CCG00432.1"/>
    <property type="molecule type" value="Genomic_DNA"/>
</dbReference>
<name>H6RH81_9BACT</name>
<feature type="signal peptide" evidence="1">
    <location>
        <begin position="1"/>
        <end position="18"/>
    </location>
</feature>
<reference evidence="2" key="2">
    <citation type="submission" date="2012-02" db="EMBL/GenBank/DDBJ databases">
        <authorList>
            <person name="Genoscope - CEA"/>
        </authorList>
    </citation>
    <scope>NUCLEOTIDE SEQUENCE</scope>
</reference>